<gene>
    <name evidence="2" type="ORF">FJT64_010693</name>
</gene>
<organism evidence="2 3">
    <name type="scientific">Amphibalanus amphitrite</name>
    <name type="common">Striped barnacle</name>
    <name type="synonym">Balanus amphitrite</name>
    <dbReference type="NCBI Taxonomy" id="1232801"/>
    <lineage>
        <taxon>Eukaryota</taxon>
        <taxon>Metazoa</taxon>
        <taxon>Ecdysozoa</taxon>
        <taxon>Arthropoda</taxon>
        <taxon>Crustacea</taxon>
        <taxon>Multicrustacea</taxon>
        <taxon>Cirripedia</taxon>
        <taxon>Thoracica</taxon>
        <taxon>Thoracicalcarea</taxon>
        <taxon>Balanomorpha</taxon>
        <taxon>Balanoidea</taxon>
        <taxon>Balanidae</taxon>
        <taxon>Amphibalaninae</taxon>
        <taxon>Amphibalanus</taxon>
    </lineage>
</organism>
<name>A0A6A4V4D2_AMPAM</name>
<proteinExistence type="predicted"/>
<feature type="region of interest" description="Disordered" evidence="1">
    <location>
        <begin position="247"/>
        <end position="267"/>
    </location>
</feature>
<evidence type="ECO:0000313" key="3">
    <source>
        <dbReference type="Proteomes" id="UP000440578"/>
    </source>
</evidence>
<protein>
    <submittedName>
        <fullName evidence="2">Uncharacterized protein</fullName>
    </submittedName>
</protein>
<feature type="compositionally biased region" description="Basic residues" evidence="1">
    <location>
        <begin position="256"/>
        <end position="267"/>
    </location>
</feature>
<dbReference type="AlphaFoldDB" id="A0A6A4V4D2"/>
<accession>A0A6A4V4D2</accession>
<sequence length="267" mass="30944">MLTPSEIMRTRLDDVEKILLEQVKNHSASVKSVVIALLEFHRYVSVREPEHSVQSDASRRRLETWKRDACSADLHREAALQDLMSEDGYLPSLEELNDFRRRVTDELKSSVKDSRHIKRSDAVRMRRLLTSTLLLQTFQRAGTIKNATVAEYKDIKDAVMRVKEHKSHASYGSARIVVKDYEDYLRMFVEKYRPLLVKHQDDVSLFLTSDPAEDVGAVRRGEEKSFVKTSHSDKSWRGYALLKTTYHPTEPPGMRRTSRRVNKAKID</sequence>
<keyword evidence="3" id="KW-1185">Reference proteome</keyword>
<dbReference type="OrthoDB" id="8964969at2759"/>
<dbReference type="Proteomes" id="UP000440578">
    <property type="component" value="Unassembled WGS sequence"/>
</dbReference>
<dbReference type="EMBL" id="VIIS01001904">
    <property type="protein sequence ID" value="KAF0291147.1"/>
    <property type="molecule type" value="Genomic_DNA"/>
</dbReference>
<comment type="caution">
    <text evidence="2">The sequence shown here is derived from an EMBL/GenBank/DDBJ whole genome shotgun (WGS) entry which is preliminary data.</text>
</comment>
<reference evidence="2 3" key="1">
    <citation type="submission" date="2019-07" db="EMBL/GenBank/DDBJ databases">
        <title>Draft genome assembly of a fouling barnacle, Amphibalanus amphitrite (Darwin, 1854): The first reference genome for Thecostraca.</title>
        <authorList>
            <person name="Kim W."/>
        </authorList>
    </citation>
    <scope>NUCLEOTIDE SEQUENCE [LARGE SCALE GENOMIC DNA]</scope>
    <source>
        <strain evidence="2">SNU_AA5</strain>
        <tissue evidence="2">Soma without cirri and trophi</tissue>
    </source>
</reference>
<evidence type="ECO:0000313" key="2">
    <source>
        <dbReference type="EMBL" id="KAF0291147.1"/>
    </source>
</evidence>
<evidence type="ECO:0000256" key="1">
    <source>
        <dbReference type="SAM" id="MobiDB-lite"/>
    </source>
</evidence>